<keyword evidence="2" id="KW-1185">Reference proteome</keyword>
<dbReference type="Proteomes" id="UP000546213">
    <property type="component" value="Unassembled WGS sequence"/>
</dbReference>
<sequence length="399" mass="45250">MTRNSSVGDILAPGDAAQLIKLDLVNLPNPPNGSIQIHRRRLNRTSDAVHKNIPLNANIESRPDAFATIPEKLISKATIEFVGFNSDKATEIWGGWVNWPSGCIIREIDPSDGTTLAVSFIDWAKRHTGNPLEYDVWEDDNSAWFRHMEQCGIATELQNSIMDPRFKDMRLTGTCIGWLRNTMELRYEWLEEIQRASAEREKALEHQGTSTQSKKQSGLASRYQARINGLFDHEGNLAKIQLLSSPPSTDFSRSKSMYYFTPDYSLARKQATWIKQRGPPAVIVQIAVQDSVVTSMDLDDMQCAFWPNSNWRELVWHCRIKRRLPNELKKYNDAILIIGTIANRPNVYYEQRSPAELTSEDCVIGVGGPNEGGYRAAVQYVFSSDDEGKRSLKTKQDIR</sequence>
<reference evidence="1 2" key="1">
    <citation type="submission" date="2020-05" db="EMBL/GenBank/DDBJ databases">
        <title>Identification and distribution of gene clusters putatively required for synthesis of sphingolipid metabolism inhibitors in phylogenetically diverse species of the filamentous fungus Fusarium.</title>
        <authorList>
            <person name="Kim H.-S."/>
            <person name="Busman M."/>
            <person name="Brown D.W."/>
            <person name="Divon H."/>
            <person name="Uhlig S."/>
            <person name="Proctor R.H."/>
        </authorList>
    </citation>
    <scope>NUCLEOTIDE SEQUENCE [LARGE SCALE GENOMIC DNA]</scope>
    <source>
        <strain evidence="1 2">NRRL 36939</strain>
    </source>
</reference>
<accession>A0A8H5L7H1</accession>
<comment type="caution">
    <text evidence="1">The sequence shown here is derived from an EMBL/GenBank/DDBJ whole genome shotgun (WGS) entry which is preliminary data.</text>
</comment>
<proteinExistence type="predicted"/>
<organism evidence="1 2">
    <name type="scientific">Fusarium pseudocircinatum</name>
    <dbReference type="NCBI Taxonomy" id="56676"/>
    <lineage>
        <taxon>Eukaryota</taxon>
        <taxon>Fungi</taxon>
        <taxon>Dikarya</taxon>
        <taxon>Ascomycota</taxon>
        <taxon>Pezizomycotina</taxon>
        <taxon>Sordariomycetes</taxon>
        <taxon>Hypocreomycetidae</taxon>
        <taxon>Hypocreales</taxon>
        <taxon>Nectriaceae</taxon>
        <taxon>Fusarium</taxon>
        <taxon>Fusarium fujikuroi species complex</taxon>
    </lineage>
</organism>
<protein>
    <submittedName>
        <fullName evidence="1">Uncharacterized protein</fullName>
    </submittedName>
</protein>
<dbReference type="AlphaFoldDB" id="A0A8H5L7H1"/>
<name>A0A8H5L7H1_9HYPO</name>
<gene>
    <name evidence="1" type="ORF">FPCIR_8294</name>
</gene>
<evidence type="ECO:0000313" key="2">
    <source>
        <dbReference type="Proteomes" id="UP000546213"/>
    </source>
</evidence>
<evidence type="ECO:0000313" key="1">
    <source>
        <dbReference type="EMBL" id="KAF5585581.1"/>
    </source>
</evidence>
<dbReference type="EMBL" id="JAAOAS010000206">
    <property type="protein sequence ID" value="KAF5585581.1"/>
    <property type="molecule type" value="Genomic_DNA"/>
</dbReference>
<dbReference type="OrthoDB" id="5429780at2759"/>